<protein>
    <recommendedName>
        <fullName evidence="5">BZIP transcription factor</fullName>
    </recommendedName>
</protein>
<dbReference type="InterPro" id="IPR021833">
    <property type="entry name" value="DUF3425"/>
</dbReference>
<dbReference type="Gene3D" id="1.20.5.170">
    <property type="match status" value="1"/>
</dbReference>
<dbReference type="RefSeq" id="XP_030992744.1">
    <property type="nucleotide sequence ID" value="XM_031142883.1"/>
</dbReference>
<feature type="region of interest" description="Disordered" evidence="2">
    <location>
        <begin position="264"/>
        <end position="311"/>
    </location>
</feature>
<dbReference type="PANTHER" id="PTHR37012:SF2">
    <property type="entry name" value="BZIP DOMAIN-CONTAINING PROTEIN-RELATED"/>
    <property type="match status" value="1"/>
</dbReference>
<dbReference type="EMBL" id="SKBQ01000051">
    <property type="protein sequence ID" value="TPX11033.1"/>
    <property type="molecule type" value="Genomic_DNA"/>
</dbReference>
<dbReference type="Pfam" id="PF11905">
    <property type="entry name" value="DUF3425"/>
    <property type="match status" value="1"/>
</dbReference>
<name>A0A507ATG3_9PEZI</name>
<evidence type="ECO:0000256" key="1">
    <source>
        <dbReference type="SAM" id="Coils"/>
    </source>
</evidence>
<evidence type="ECO:0008006" key="5">
    <source>
        <dbReference type="Google" id="ProtNLM"/>
    </source>
</evidence>
<feature type="region of interest" description="Disordered" evidence="2">
    <location>
        <begin position="176"/>
        <end position="198"/>
    </location>
</feature>
<dbReference type="GeneID" id="41975517"/>
<proteinExistence type="predicted"/>
<evidence type="ECO:0000313" key="3">
    <source>
        <dbReference type="EMBL" id="TPX11033.1"/>
    </source>
</evidence>
<dbReference type="InterPro" id="IPR046347">
    <property type="entry name" value="bZIP_sf"/>
</dbReference>
<reference evidence="3 4" key="1">
    <citation type="submission" date="2019-06" db="EMBL/GenBank/DDBJ databases">
        <title>Draft genome sequence of the filamentous fungus Phialemoniopsis curvata isolated from diesel fuel.</title>
        <authorList>
            <person name="Varaljay V.A."/>
            <person name="Lyon W.J."/>
            <person name="Crouch A.L."/>
            <person name="Drake C.E."/>
            <person name="Hollomon J.M."/>
            <person name="Nadeau L.J."/>
            <person name="Nunn H.S."/>
            <person name="Stevenson B.S."/>
            <person name="Bojanowski C.L."/>
            <person name="Crookes-Goodson W.J."/>
        </authorList>
    </citation>
    <scope>NUCLEOTIDE SEQUENCE [LARGE SCALE GENOMIC DNA]</scope>
    <source>
        <strain evidence="3 4">D216</strain>
    </source>
</reference>
<dbReference type="SUPFAM" id="SSF57959">
    <property type="entry name" value="Leucine zipper domain"/>
    <property type="match status" value="1"/>
</dbReference>
<keyword evidence="4" id="KW-1185">Reference proteome</keyword>
<evidence type="ECO:0000313" key="4">
    <source>
        <dbReference type="Proteomes" id="UP000319257"/>
    </source>
</evidence>
<organism evidence="3 4">
    <name type="scientific">Thyridium curvatum</name>
    <dbReference type="NCBI Taxonomy" id="1093900"/>
    <lineage>
        <taxon>Eukaryota</taxon>
        <taxon>Fungi</taxon>
        <taxon>Dikarya</taxon>
        <taxon>Ascomycota</taxon>
        <taxon>Pezizomycotina</taxon>
        <taxon>Sordariomycetes</taxon>
        <taxon>Sordariomycetidae</taxon>
        <taxon>Thyridiales</taxon>
        <taxon>Thyridiaceae</taxon>
        <taxon>Thyridium</taxon>
    </lineage>
</organism>
<dbReference type="GO" id="GO:0003700">
    <property type="term" value="F:DNA-binding transcription factor activity"/>
    <property type="evidence" value="ECO:0007669"/>
    <property type="project" value="InterPro"/>
</dbReference>
<feature type="coiled-coil region" evidence="1">
    <location>
        <begin position="85"/>
        <end position="112"/>
    </location>
</feature>
<dbReference type="InParanoid" id="A0A507ATG3"/>
<sequence length="553" mass="60712">MSDAGVSHTAEEADVGGAGGGVRGHKRHLSGDGDTSCASPPPSVTSSSRNGGDGDASKKRRTGPGSRGVANLTPEQLAKKRANDREAQRAIRERTKHQIESLERRIQELTSTQPYQELQAVIRSKEAVEAENASLKKHLAWIVSTIQPLLGGSQGPPLDSRVYPSPGQTYLPVQAPPPAAPVPVQPGSTPGSAVSPGPGTIEAQIQWKNPSATGNTAVQTPTFYQAKLLGQQKYELLHGLDLGPERLGLDFLLDASQQITRIQPGQNGAQDSPEYHHAPMRHDATYPGASASPPEGTATDMSPRTAMSHPGGDHNVRRWATPLNHCPPTCPLDHLLLDFLSERRQRAAEGLSTQEIIGPRYPSVSSLLNPQNSRFSHPLSKVFTDILATFPDISRLPERVAVLYIMFLIMRWQINPSRESYERLPPWCRPCRAQHAVPHPAWIDHLPFPIMRERLVHDFADGSLSPELFDDFFVPFTQTLSLNWPYEDTDTLLQSPEGEELMINPVFERHLRRQENWTLGEAFDKAFPLLADMYNLKKDSGAIVLAKGKAVVA</sequence>
<dbReference type="Proteomes" id="UP000319257">
    <property type="component" value="Unassembled WGS sequence"/>
</dbReference>
<comment type="caution">
    <text evidence="3">The sequence shown here is derived from an EMBL/GenBank/DDBJ whole genome shotgun (WGS) entry which is preliminary data.</text>
</comment>
<feature type="region of interest" description="Disordered" evidence="2">
    <location>
        <begin position="1"/>
        <end position="85"/>
    </location>
</feature>
<dbReference type="CDD" id="cd14688">
    <property type="entry name" value="bZIP_YAP"/>
    <property type="match status" value="1"/>
</dbReference>
<gene>
    <name evidence="3" type="ORF">E0L32_008070</name>
</gene>
<feature type="compositionally biased region" description="Basic and acidic residues" evidence="2">
    <location>
        <begin position="273"/>
        <end position="284"/>
    </location>
</feature>
<dbReference type="PANTHER" id="PTHR37012">
    <property type="entry name" value="B-ZIP TRANSCRIPTION FACTOR (EUROFUNG)-RELATED"/>
    <property type="match status" value="1"/>
</dbReference>
<keyword evidence="1" id="KW-0175">Coiled coil</keyword>
<accession>A0A507ATG3</accession>
<dbReference type="AlphaFoldDB" id="A0A507ATG3"/>
<dbReference type="OrthoDB" id="4161589at2759"/>
<evidence type="ECO:0000256" key="2">
    <source>
        <dbReference type="SAM" id="MobiDB-lite"/>
    </source>
</evidence>